<feature type="transmembrane region" description="Helical" evidence="5">
    <location>
        <begin position="246"/>
        <end position="265"/>
    </location>
</feature>
<feature type="transmembrane region" description="Helical" evidence="5">
    <location>
        <begin position="18"/>
        <end position="40"/>
    </location>
</feature>
<feature type="transmembrane region" description="Helical" evidence="5">
    <location>
        <begin position="156"/>
        <end position="174"/>
    </location>
</feature>
<feature type="domain" description="EamA" evidence="6">
    <location>
        <begin position="158"/>
        <end position="287"/>
    </location>
</feature>
<dbReference type="PANTHER" id="PTHR32322">
    <property type="entry name" value="INNER MEMBRANE TRANSPORTER"/>
    <property type="match status" value="1"/>
</dbReference>
<dbReference type="Proteomes" id="UP000186736">
    <property type="component" value="Unassembled WGS sequence"/>
</dbReference>
<dbReference type="OrthoDB" id="321830at2"/>
<evidence type="ECO:0000256" key="5">
    <source>
        <dbReference type="SAM" id="Phobius"/>
    </source>
</evidence>
<organism evidence="7 8">
    <name type="scientific">Pseudomonas putida</name>
    <name type="common">Arthrobacter siderocapsulatus</name>
    <dbReference type="NCBI Taxonomy" id="303"/>
    <lineage>
        <taxon>Bacteria</taxon>
        <taxon>Pseudomonadati</taxon>
        <taxon>Pseudomonadota</taxon>
        <taxon>Gammaproteobacteria</taxon>
        <taxon>Pseudomonadales</taxon>
        <taxon>Pseudomonadaceae</taxon>
        <taxon>Pseudomonas</taxon>
    </lineage>
</organism>
<evidence type="ECO:0000256" key="2">
    <source>
        <dbReference type="ARBA" id="ARBA00022692"/>
    </source>
</evidence>
<dbReference type="Pfam" id="PF00892">
    <property type="entry name" value="EamA"/>
    <property type="match status" value="1"/>
</dbReference>
<feature type="transmembrane region" description="Helical" evidence="5">
    <location>
        <begin position="271"/>
        <end position="289"/>
    </location>
</feature>
<feature type="transmembrane region" description="Helical" evidence="5">
    <location>
        <begin position="186"/>
        <end position="204"/>
    </location>
</feature>
<dbReference type="PANTHER" id="PTHR32322:SF9">
    <property type="entry name" value="AMINO-ACID METABOLITE EFFLUX PUMP-RELATED"/>
    <property type="match status" value="1"/>
</dbReference>
<evidence type="ECO:0000313" key="7">
    <source>
        <dbReference type="EMBL" id="OLS64975.1"/>
    </source>
</evidence>
<feature type="transmembrane region" description="Helical" evidence="5">
    <location>
        <begin position="131"/>
        <end position="150"/>
    </location>
</feature>
<dbReference type="GO" id="GO:0016020">
    <property type="term" value="C:membrane"/>
    <property type="evidence" value="ECO:0007669"/>
    <property type="project" value="UniProtKB-SubCell"/>
</dbReference>
<name>A0A1Q9RC62_PSEPU</name>
<sequence length="294" mass="30142">MNNNKTTDAVPFSPSAHWIGPALFALLAFAANSIFCRLALMHGDIDAHSFTAVRLLSGALLLFCLVRLRQPGQALGGSWKGGLALLAYAWLFSIAYVQLGAGVGALILFGAVQITMFAWSWFKGDRVEARVLAGMLVAFAGLIALLLPGANAPAPLSALFMVVSGIAWGAYSLIGKGSADPLGDTAGNFLRSLPLLAIPALVALPSGQLTANAHGLLYALASGVLASGAGYAVWYGVLKQVSAQQAATMQLSVPVIAALGGVVLLGEPLSLRLAVISAVVLGGVGLALGRRKAK</sequence>
<gene>
    <name evidence="7" type="ORF">PSEMO_00760</name>
</gene>
<evidence type="ECO:0000259" key="6">
    <source>
        <dbReference type="Pfam" id="PF00892"/>
    </source>
</evidence>
<dbReference type="EMBL" id="MKZO01000001">
    <property type="protein sequence ID" value="OLS64975.1"/>
    <property type="molecule type" value="Genomic_DNA"/>
</dbReference>
<accession>A0A1Q9RC62</accession>
<evidence type="ECO:0000313" key="8">
    <source>
        <dbReference type="Proteomes" id="UP000186736"/>
    </source>
</evidence>
<dbReference type="SUPFAM" id="SSF103481">
    <property type="entry name" value="Multidrug resistance efflux transporter EmrE"/>
    <property type="match status" value="2"/>
</dbReference>
<dbReference type="InterPro" id="IPR037185">
    <property type="entry name" value="EmrE-like"/>
</dbReference>
<dbReference type="AlphaFoldDB" id="A0A1Q9RC62"/>
<dbReference type="RefSeq" id="WP_081430176.1">
    <property type="nucleotide sequence ID" value="NZ_MKZO01000001.1"/>
</dbReference>
<evidence type="ECO:0000256" key="4">
    <source>
        <dbReference type="ARBA" id="ARBA00023136"/>
    </source>
</evidence>
<feature type="transmembrane region" description="Helical" evidence="5">
    <location>
        <begin position="88"/>
        <end position="119"/>
    </location>
</feature>
<comment type="caution">
    <text evidence="7">The sequence shown here is derived from an EMBL/GenBank/DDBJ whole genome shotgun (WGS) entry which is preliminary data.</text>
</comment>
<feature type="transmembrane region" description="Helical" evidence="5">
    <location>
        <begin position="216"/>
        <end position="234"/>
    </location>
</feature>
<protein>
    <recommendedName>
        <fullName evidence="6">EamA domain-containing protein</fullName>
    </recommendedName>
</protein>
<keyword evidence="3 5" id="KW-1133">Transmembrane helix</keyword>
<keyword evidence="2 5" id="KW-0812">Transmembrane</keyword>
<reference evidence="7 8" key="1">
    <citation type="submission" date="2016-10" db="EMBL/GenBank/DDBJ databases">
        <title>Genome Sequence of Pseudomonas putida GM4FR.</title>
        <authorList>
            <person name="Poehlein A."/>
            <person name="Wemheuer F."/>
            <person name="Hollensteiner J."/>
            <person name="Wemheuer B."/>
        </authorList>
    </citation>
    <scope>NUCLEOTIDE SEQUENCE [LARGE SCALE GENOMIC DNA]</scope>
    <source>
        <strain evidence="7 8">GM4FR</strain>
    </source>
</reference>
<evidence type="ECO:0000256" key="1">
    <source>
        <dbReference type="ARBA" id="ARBA00004141"/>
    </source>
</evidence>
<comment type="subcellular location">
    <subcellularLocation>
        <location evidence="1">Membrane</location>
        <topology evidence="1">Multi-pass membrane protein</topology>
    </subcellularLocation>
</comment>
<dbReference type="InterPro" id="IPR050638">
    <property type="entry name" value="AA-Vitamin_Transporters"/>
</dbReference>
<feature type="transmembrane region" description="Helical" evidence="5">
    <location>
        <begin position="52"/>
        <end position="68"/>
    </location>
</feature>
<dbReference type="InterPro" id="IPR000620">
    <property type="entry name" value="EamA_dom"/>
</dbReference>
<keyword evidence="4 5" id="KW-0472">Membrane</keyword>
<evidence type="ECO:0000256" key="3">
    <source>
        <dbReference type="ARBA" id="ARBA00022989"/>
    </source>
</evidence>
<proteinExistence type="predicted"/>